<organism evidence="1 2">
    <name type="scientific">Halorubrum kocurii JCM 14978</name>
    <dbReference type="NCBI Taxonomy" id="1230456"/>
    <lineage>
        <taxon>Archaea</taxon>
        <taxon>Methanobacteriati</taxon>
        <taxon>Methanobacteriota</taxon>
        <taxon>Stenosarchaea group</taxon>
        <taxon>Halobacteria</taxon>
        <taxon>Halobacteriales</taxon>
        <taxon>Haloferacaceae</taxon>
        <taxon>Halorubrum</taxon>
    </lineage>
</organism>
<dbReference type="GO" id="GO:0016491">
    <property type="term" value="F:oxidoreductase activity"/>
    <property type="evidence" value="ECO:0007669"/>
    <property type="project" value="TreeGrafter"/>
</dbReference>
<dbReference type="InterPro" id="IPR011989">
    <property type="entry name" value="ARM-like"/>
</dbReference>
<dbReference type="PATRIC" id="fig|1230456.3.peg.419"/>
<sequence>MADDSRSDRTGDERPQAFAMLDEGNDAATRLEAVEALGNPSSSMAGDERRIADRLFRVVFTDEDATVRAAAIDALYFHGDRYIEELVSRVAAAVRRRDGGDVGPDAVFVRWLTSGHAAYRMVGATGLGAGVASETRGASSAADSPDTTDVSTVTNRLREAFEDDDDRVRARAVRSYATRGGEVIDPVRPLLRAPNPLVRRAAVDALVSIATPEATGLLATAAGDGGDRLRKTVAERLYELDRPESVSILIDAVGDPSLPVRRAAAASLARLAAEGDAVRGRDVCERLLTDRPLWSDDGGIARLLYEVAMTDRPDRVTAATQRHAMWLCGELLERADALDRPAVAWLLDALGHDDPSVADIAAAYLPRLDAPDLEREVRALAGDPDGDSDARERARSVLRRLKRETAASAADRSIEYVYVRRPADYTEKHAE</sequence>
<dbReference type="GO" id="GO:0016829">
    <property type="term" value="F:lyase activity"/>
    <property type="evidence" value="ECO:0007669"/>
    <property type="project" value="UniProtKB-KW"/>
</dbReference>
<gene>
    <name evidence="1" type="ORF">C468_02210</name>
</gene>
<comment type="caution">
    <text evidence="1">The sequence shown here is derived from an EMBL/GenBank/DDBJ whole genome shotgun (WGS) entry which is preliminary data.</text>
</comment>
<dbReference type="OrthoDB" id="330304at2157"/>
<dbReference type="SMART" id="SM00567">
    <property type="entry name" value="EZ_HEAT"/>
    <property type="match status" value="5"/>
</dbReference>
<dbReference type="Gene3D" id="1.25.10.10">
    <property type="entry name" value="Leucine-rich Repeat Variant"/>
    <property type="match status" value="3"/>
</dbReference>
<name>M0PEK4_9EURY</name>
<protein>
    <submittedName>
        <fullName evidence="1">Phycocyanobilin lyase subunit</fullName>
    </submittedName>
</protein>
<dbReference type="AlphaFoldDB" id="M0PEK4"/>
<keyword evidence="1" id="KW-0456">Lyase</keyword>
<dbReference type="RefSeq" id="WP_008847209.1">
    <property type="nucleotide sequence ID" value="NZ_AOJH01000018.1"/>
</dbReference>
<dbReference type="InterPro" id="IPR004155">
    <property type="entry name" value="PBS_lyase_HEAT"/>
</dbReference>
<dbReference type="PANTHER" id="PTHR12697:SF5">
    <property type="entry name" value="DEOXYHYPUSINE HYDROXYLASE"/>
    <property type="match status" value="1"/>
</dbReference>
<evidence type="ECO:0000313" key="1">
    <source>
        <dbReference type="EMBL" id="EMA68323.1"/>
    </source>
</evidence>
<proteinExistence type="predicted"/>
<evidence type="ECO:0000313" key="2">
    <source>
        <dbReference type="Proteomes" id="UP000011546"/>
    </source>
</evidence>
<dbReference type="Pfam" id="PF13646">
    <property type="entry name" value="HEAT_2"/>
    <property type="match status" value="1"/>
</dbReference>
<dbReference type="InterPro" id="IPR016024">
    <property type="entry name" value="ARM-type_fold"/>
</dbReference>
<dbReference type="SUPFAM" id="SSF48371">
    <property type="entry name" value="ARM repeat"/>
    <property type="match status" value="1"/>
</dbReference>
<keyword evidence="2" id="KW-1185">Reference proteome</keyword>
<accession>M0PEK4</accession>
<reference evidence="1 2" key="1">
    <citation type="journal article" date="2014" name="PLoS Genet.">
        <title>Phylogenetically driven sequencing of extremely halophilic archaea reveals strategies for static and dynamic osmo-response.</title>
        <authorList>
            <person name="Becker E.A."/>
            <person name="Seitzer P.M."/>
            <person name="Tritt A."/>
            <person name="Larsen D."/>
            <person name="Krusor M."/>
            <person name="Yao A.I."/>
            <person name="Wu D."/>
            <person name="Madern D."/>
            <person name="Eisen J.A."/>
            <person name="Darling A.E."/>
            <person name="Facciotti M.T."/>
        </authorList>
    </citation>
    <scope>NUCLEOTIDE SEQUENCE [LARGE SCALE GENOMIC DNA]</scope>
    <source>
        <strain evidence="1 2">JCM 14978</strain>
    </source>
</reference>
<dbReference type="EMBL" id="AOJH01000018">
    <property type="protein sequence ID" value="EMA68323.1"/>
    <property type="molecule type" value="Genomic_DNA"/>
</dbReference>
<dbReference type="PANTHER" id="PTHR12697">
    <property type="entry name" value="PBS LYASE HEAT-LIKE PROTEIN"/>
    <property type="match status" value="1"/>
</dbReference>
<dbReference type="Proteomes" id="UP000011546">
    <property type="component" value="Unassembled WGS sequence"/>
</dbReference>
<dbReference type="STRING" id="1230456.C468_02210"/>